<dbReference type="OrthoDB" id="10261556at2759"/>
<dbReference type="Proteomes" id="UP000281553">
    <property type="component" value="Unassembled WGS sequence"/>
</dbReference>
<comment type="similarity">
    <text evidence="1">Belongs to the helicase family. RecQ subfamily.</text>
</comment>
<dbReference type="GO" id="GO:0005634">
    <property type="term" value="C:nucleus"/>
    <property type="evidence" value="ECO:0007669"/>
    <property type="project" value="TreeGrafter"/>
</dbReference>
<dbReference type="GO" id="GO:0005737">
    <property type="term" value="C:cytoplasm"/>
    <property type="evidence" value="ECO:0007669"/>
    <property type="project" value="TreeGrafter"/>
</dbReference>
<evidence type="ECO:0000256" key="3">
    <source>
        <dbReference type="ARBA" id="ARBA00034808"/>
    </source>
</evidence>
<dbReference type="EMBL" id="UYRU01047039">
    <property type="protein sequence ID" value="VDN09428.1"/>
    <property type="molecule type" value="Genomic_DNA"/>
</dbReference>
<dbReference type="InterPro" id="IPR001650">
    <property type="entry name" value="Helicase_C-like"/>
</dbReference>
<dbReference type="PROSITE" id="PS51192">
    <property type="entry name" value="HELICASE_ATP_BIND_1"/>
    <property type="match status" value="1"/>
</dbReference>
<feature type="compositionally biased region" description="Polar residues" evidence="4">
    <location>
        <begin position="255"/>
        <end position="268"/>
    </location>
</feature>
<reference evidence="7 8" key="1">
    <citation type="submission" date="2018-11" db="EMBL/GenBank/DDBJ databases">
        <authorList>
            <consortium name="Pathogen Informatics"/>
        </authorList>
    </citation>
    <scope>NUCLEOTIDE SEQUENCE [LARGE SCALE GENOMIC DNA]</scope>
</reference>
<evidence type="ECO:0000313" key="8">
    <source>
        <dbReference type="Proteomes" id="UP000281553"/>
    </source>
</evidence>
<feature type="domain" description="Helicase C-terminal" evidence="6">
    <location>
        <begin position="124"/>
        <end position="200"/>
    </location>
</feature>
<dbReference type="GO" id="GO:0005694">
    <property type="term" value="C:chromosome"/>
    <property type="evidence" value="ECO:0007669"/>
    <property type="project" value="TreeGrafter"/>
</dbReference>
<accession>A0A3P7LHS0</accession>
<feature type="compositionally biased region" description="Pro residues" evidence="4">
    <location>
        <begin position="277"/>
        <end position="293"/>
    </location>
</feature>
<protein>
    <recommendedName>
        <fullName evidence="3">DNA 3'-5' helicase</fullName>
        <ecNumber evidence="3">5.6.2.4</ecNumber>
    </recommendedName>
</protein>
<dbReference type="PROSITE" id="PS51194">
    <property type="entry name" value="HELICASE_CTER"/>
    <property type="match status" value="1"/>
</dbReference>
<dbReference type="AlphaFoldDB" id="A0A3P7LHS0"/>
<dbReference type="InterPro" id="IPR014001">
    <property type="entry name" value="Helicase_ATP-bd"/>
</dbReference>
<dbReference type="Pfam" id="PF00271">
    <property type="entry name" value="Helicase_C"/>
    <property type="match status" value="1"/>
</dbReference>
<evidence type="ECO:0000259" key="5">
    <source>
        <dbReference type="PROSITE" id="PS51192"/>
    </source>
</evidence>
<feature type="compositionally biased region" description="Low complexity" evidence="4">
    <location>
        <begin position="294"/>
        <end position="309"/>
    </location>
</feature>
<feature type="domain" description="Helicase ATP-binding" evidence="5">
    <location>
        <begin position="1"/>
        <end position="70"/>
    </location>
</feature>
<feature type="compositionally biased region" description="Basic and acidic residues" evidence="4">
    <location>
        <begin position="376"/>
        <end position="392"/>
    </location>
</feature>
<dbReference type="Gene3D" id="3.40.50.300">
    <property type="entry name" value="P-loop containing nucleotide triphosphate hydrolases"/>
    <property type="match status" value="2"/>
</dbReference>
<dbReference type="GO" id="GO:0043138">
    <property type="term" value="F:3'-5' DNA helicase activity"/>
    <property type="evidence" value="ECO:0007669"/>
    <property type="project" value="UniProtKB-EC"/>
</dbReference>
<comment type="catalytic activity">
    <reaction evidence="2">
        <text>Couples ATP hydrolysis with the unwinding of duplex DNA by translocating in the 3'-5' direction.</text>
        <dbReference type="EC" id="5.6.2.4"/>
    </reaction>
</comment>
<dbReference type="InterPro" id="IPR027417">
    <property type="entry name" value="P-loop_NTPase"/>
</dbReference>
<feature type="region of interest" description="Disordered" evidence="4">
    <location>
        <begin position="252"/>
        <end position="407"/>
    </location>
</feature>
<dbReference type="SUPFAM" id="SSF52540">
    <property type="entry name" value="P-loop containing nucleoside triphosphate hydrolases"/>
    <property type="match status" value="1"/>
</dbReference>
<dbReference type="GO" id="GO:0000724">
    <property type="term" value="P:double-strand break repair via homologous recombination"/>
    <property type="evidence" value="ECO:0007669"/>
    <property type="project" value="TreeGrafter"/>
</dbReference>
<sequence>MTERNLIEYLIVDEAHCVSEWGHDFRPAYLKIGEFRSSVIPSIPCVALTATANSRVKEDVIKCLMLRSADGDRKNVPSNLSFQEFTTGVFRKNLYYDVVFVDLLERPYDELASFITRCLSRTENPNKKLITTGCGIVYCRTREDCETVALQLTRRGLRSSAYHAGLSKNERAQVQQDWSKGEFPIVAATISFGMGVDKANKASGKKRKDHHERGVKDLALMINYVEGVKLTVAYFFQVAWMSAALDSPLIDPENKTPTPIGGNQTSSRASKDEQSAPPYPPKKAEPSPPPPPSGLRSSRSPPTLSTSAPFIKKEEVEGTSSPAKDGHCLPPYPPQKVEPSSLPSDLRPYLPPPAVSASEFPLKKEETSAPTRVPPLKKEELSNPPLREKQETIRQPQSPLVGELVTD</sequence>
<dbReference type="PANTHER" id="PTHR13710">
    <property type="entry name" value="DNA HELICASE RECQ FAMILY MEMBER"/>
    <property type="match status" value="1"/>
</dbReference>
<keyword evidence="8" id="KW-1185">Reference proteome</keyword>
<name>A0A3P7LHS0_DIBLA</name>
<dbReference type="GO" id="GO:0009378">
    <property type="term" value="F:four-way junction helicase activity"/>
    <property type="evidence" value="ECO:0007669"/>
    <property type="project" value="TreeGrafter"/>
</dbReference>
<dbReference type="EC" id="5.6.2.4" evidence="3"/>
<evidence type="ECO:0000313" key="7">
    <source>
        <dbReference type="EMBL" id="VDN09428.1"/>
    </source>
</evidence>
<evidence type="ECO:0000256" key="4">
    <source>
        <dbReference type="SAM" id="MobiDB-lite"/>
    </source>
</evidence>
<evidence type="ECO:0000256" key="1">
    <source>
        <dbReference type="ARBA" id="ARBA00005446"/>
    </source>
</evidence>
<proteinExistence type="inferred from homology"/>
<evidence type="ECO:0000256" key="2">
    <source>
        <dbReference type="ARBA" id="ARBA00034617"/>
    </source>
</evidence>
<dbReference type="PANTHER" id="PTHR13710:SF152">
    <property type="entry name" value="ATP-DEPENDENT DNA HELICASE Q5"/>
    <property type="match status" value="1"/>
</dbReference>
<evidence type="ECO:0000259" key="6">
    <source>
        <dbReference type="PROSITE" id="PS51194"/>
    </source>
</evidence>
<organism evidence="7 8">
    <name type="scientific">Dibothriocephalus latus</name>
    <name type="common">Fish tapeworm</name>
    <name type="synonym">Diphyllobothrium latum</name>
    <dbReference type="NCBI Taxonomy" id="60516"/>
    <lineage>
        <taxon>Eukaryota</taxon>
        <taxon>Metazoa</taxon>
        <taxon>Spiralia</taxon>
        <taxon>Lophotrochozoa</taxon>
        <taxon>Platyhelminthes</taxon>
        <taxon>Cestoda</taxon>
        <taxon>Eucestoda</taxon>
        <taxon>Diphyllobothriidea</taxon>
        <taxon>Diphyllobothriidae</taxon>
        <taxon>Dibothriocephalus</taxon>
    </lineage>
</organism>
<gene>
    <name evidence="7" type="ORF">DILT_LOCUS5259</name>
</gene>